<keyword evidence="1" id="KW-0812">Transmembrane</keyword>
<dbReference type="Proteomes" id="UP000028990">
    <property type="component" value="Unassembled WGS sequence"/>
</dbReference>
<evidence type="ECO:0000313" key="3">
    <source>
        <dbReference type="Proteomes" id="UP000028990"/>
    </source>
</evidence>
<sequence>MLERGGIPIRRPSGEAERRKSEDAFVELYGPSVRPLFDFSWLSLKTLLSLALVGACITLGAYLGHK</sequence>
<keyword evidence="3" id="KW-1185">Reference proteome</keyword>
<evidence type="ECO:0000256" key="1">
    <source>
        <dbReference type="SAM" id="Phobius"/>
    </source>
</evidence>
<dbReference type="AlphaFoldDB" id="A0A091CXG9"/>
<keyword evidence="1" id="KW-1133">Transmembrane helix</keyword>
<dbReference type="EMBL" id="KN123551">
    <property type="protein sequence ID" value="KFO24489.1"/>
    <property type="molecule type" value="Genomic_DNA"/>
</dbReference>
<name>A0A091CXG9_FUKDA</name>
<proteinExistence type="predicted"/>
<feature type="transmembrane region" description="Helical" evidence="1">
    <location>
        <begin position="39"/>
        <end position="63"/>
    </location>
</feature>
<evidence type="ECO:0000313" key="2">
    <source>
        <dbReference type="EMBL" id="KFO24489.1"/>
    </source>
</evidence>
<gene>
    <name evidence="2" type="ORF">H920_14123</name>
</gene>
<organism evidence="2 3">
    <name type="scientific">Fukomys damarensis</name>
    <name type="common">Damaraland mole rat</name>
    <name type="synonym">Cryptomys damarensis</name>
    <dbReference type="NCBI Taxonomy" id="885580"/>
    <lineage>
        <taxon>Eukaryota</taxon>
        <taxon>Metazoa</taxon>
        <taxon>Chordata</taxon>
        <taxon>Craniata</taxon>
        <taxon>Vertebrata</taxon>
        <taxon>Euteleostomi</taxon>
        <taxon>Mammalia</taxon>
        <taxon>Eutheria</taxon>
        <taxon>Euarchontoglires</taxon>
        <taxon>Glires</taxon>
        <taxon>Rodentia</taxon>
        <taxon>Hystricomorpha</taxon>
        <taxon>Bathyergidae</taxon>
        <taxon>Fukomys</taxon>
    </lineage>
</organism>
<keyword evidence="1" id="KW-0472">Membrane</keyword>
<protein>
    <submittedName>
        <fullName evidence="2">Apoptosis regulator Bcl-2</fullName>
    </submittedName>
</protein>
<reference evidence="2 3" key="1">
    <citation type="submission" date="2013-11" db="EMBL/GenBank/DDBJ databases">
        <title>The Damaraland mole rat (Fukomys damarensis) genome and evolution of African mole rats.</title>
        <authorList>
            <person name="Gladyshev V.N."/>
            <person name="Fang X."/>
        </authorList>
    </citation>
    <scope>NUCLEOTIDE SEQUENCE [LARGE SCALE GENOMIC DNA]</scope>
    <source>
        <tissue evidence="2">Liver</tissue>
    </source>
</reference>
<accession>A0A091CXG9</accession>